<dbReference type="InterPro" id="IPR014710">
    <property type="entry name" value="RmlC-like_jellyroll"/>
</dbReference>
<reference evidence="2 3" key="1">
    <citation type="submission" date="2006-12" db="EMBL/GenBank/DDBJ databases">
        <title>Bifidobacterium adolescentis complete genome sequence.</title>
        <authorList>
            <person name="Suzuki T."/>
            <person name="Tsuda Y."/>
            <person name="Kanou N."/>
            <person name="Inoue T."/>
            <person name="Kumazaki K."/>
            <person name="Nagano S."/>
            <person name="Hirai S."/>
            <person name="Tanaka K."/>
            <person name="Watanabe K."/>
        </authorList>
    </citation>
    <scope>NUCLEOTIDE SEQUENCE [LARGE SCALE GENOMIC DNA]</scope>
    <source>
        <strain evidence="3">ATCC 15703 / DSM 20083 / NCTC 11814 / E194a</strain>
    </source>
</reference>
<protein>
    <recommendedName>
        <fullName evidence="1">Cupin type-2 domain-containing protein</fullName>
    </recommendedName>
</protein>
<dbReference type="PaxDb" id="1680-BADO_0803"/>
<organism evidence="2 3">
    <name type="scientific">Bifidobacterium adolescentis (strain ATCC 15703 / DSM 20083 / NCTC 11814 / E194a)</name>
    <dbReference type="NCBI Taxonomy" id="367928"/>
    <lineage>
        <taxon>Bacteria</taxon>
        <taxon>Bacillati</taxon>
        <taxon>Actinomycetota</taxon>
        <taxon>Actinomycetes</taxon>
        <taxon>Bifidobacteriales</taxon>
        <taxon>Bifidobacteriaceae</taxon>
        <taxon>Bifidobacterium</taxon>
    </lineage>
</organism>
<evidence type="ECO:0000313" key="3">
    <source>
        <dbReference type="Proteomes" id="UP000008702"/>
    </source>
</evidence>
<feature type="domain" description="Cupin type-2" evidence="1">
    <location>
        <begin position="56"/>
        <end position="114"/>
    </location>
</feature>
<dbReference type="AlphaFoldDB" id="A1A1F3"/>
<dbReference type="InterPro" id="IPR047263">
    <property type="entry name" value="HNL-like_cupin"/>
</dbReference>
<dbReference type="HOGENOM" id="CLU_072993_2_0_11"/>
<sequence length="150" mass="16906">MVLSEPMFRMMDRRAHMNNPSAFPLGEPNDGFAQYFDGQSWLAPVLDAPEVSIHNVTFEPGCRNHWHIHHHAAQILIAVGGRGYYQLEGEEPKELEPGQAVRIPPDVKHWHGAAPREAFSHLAFMIADGTGDVTNEWLEPVDPDAYETLR</sequence>
<dbReference type="PANTHER" id="PTHR43698:SF1">
    <property type="entry name" value="BLL4564 PROTEIN"/>
    <property type="match status" value="1"/>
</dbReference>
<accession>A1A1F3</accession>
<dbReference type="InterPro" id="IPR011051">
    <property type="entry name" value="RmlC_Cupin_sf"/>
</dbReference>
<dbReference type="Proteomes" id="UP000008702">
    <property type="component" value="Chromosome"/>
</dbReference>
<evidence type="ECO:0000313" key="2">
    <source>
        <dbReference type="EMBL" id="BAF39536.1"/>
    </source>
</evidence>
<name>A1A1F3_BIFAA</name>
<proteinExistence type="predicted"/>
<evidence type="ECO:0000259" key="1">
    <source>
        <dbReference type="Pfam" id="PF07883"/>
    </source>
</evidence>
<dbReference type="Pfam" id="PF07883">
    <property type="entry name" value="Cupin_2"/>
    <property type="match status" value="1"/>
</dbReference>
<dbReference type="Gene3D" id="2.60.120.10">
    <property type="entry name" value="Jelly Rolls"/>
    <property type="match status" value="1"/>
</dbReference>
<gene>
    <name evidence="2" type="ordered locus">BAD_0755</name>
</gene>
<dbReference type="InterPro" id="IPR013096">
    <property type="entry name" value="Cupin_2"/>
</dbReference>
<keyword evidence="3" id="KW-1185">Reference proteome</keyword>
<dbReference type="PANTHER" id="PTHR43698">
    <property type="entry name" value="RIBD C-TERMINAL DOMAIN CONTAINING PROTEIN"/>
    <property type="match status" value="1"/>
</dbReference>
<dbReference type="KEGG" id="bad:BAD_0755"/>
<dbReference type="STRING" id="367928.BAD_0755"/>
<dbReference type="EMBL" id="AP009256">
    <property type="protein sequence ID" value="BAF39536.1"/>
    <property type="molecule type" value="Genomic_DNA"/>
</dbReference>
<dbReference type="CDD" id="cd02233">
    <property type="entry name" value="cupin_HNL-like"/>
    <property type="match status" value="1"/>
</dbReference>
<dbReference type="SUPFAM" id="SSF51182">
    <property type="entry name" value="RmlC-like cupins"/>
    <property type="match status" value="1"/>
</dbReference>